<evidence type="ECO:0000313" key="1">
    <source>
        <dbReference type="EMBL" id="QFT26338.1"/>
    </source>
</evidence>
<dbReference type="Proteomes" id="UP000326936">
    <property type="component" value="Chromosome"/>
</dbReference>
<dbReference type="InterPro" id="IPR007488">
    <property type="entry name" value="DUF535"/>
</dbReference>
<dbReference type="AlphaFoldDB" id="A0A5P9CJ48"/>
<proteinExistence type="predicted"/>
<dbReference type="PANTHER" id="PTHR38785:SF1">
    <property type="entry name" value="HOMOLOG OF VIRK"/>
    <property type="match status" value="1"/>
</dbReference>
<dbReference type="KEGG" id="vaq:FIV01_07850"/>
<accession>A0A5P9CJ48</accession>
<dbReference type="Pfam" id="PF04393">
    <property type="entry name" value="DUF535"/>
    <property type="match status" value="1"/>
</dbReference>
<dbReference type="RefSeq" id="WP_152430496.1">
    <property type="nucleotide sequence ID" value="NZ_CBCSDK010000004.1"/>
</dbReference>
<dbReference type="EMBL" id="CP045350">
    <property type="protein sequence ID" value="QFT26338.1"/>
    <property type="molecule type" value="Genomic_DNA"/>
</dbReference>
<dbReference type="GO" id="GO:0006974">
    <property type="term" value="P:DNA damage response"/>
    <property type="evidence" value="ECO:0007669"/>
    <property type="project" value="TreeGrafter"/>
</dbReference>
<gene>
    <name evidence="1" type="ORF">FIV01_07850</name>
</gene>
<organism evidence="1 2">
    <name type="scientific">Vibrio aquimaris</name>
    <dbReference type="NCBI Taxonomy" id="2587862"/>
    <lineage>
        <taxon>Bacteria</taxon>
        <taxon>Pseudomonadati</taxon>
        <taxon>Pseudomonadota</taxon>
        <taxon>Gammaproteobacteria</taxon>
        <taxon>Vibrionales</taxon>
        <taxon>Vibrionaceae</taxon>
        <taxon>Vibrio</taxon>
    </lineage>
</organism>
<dbReference type="PANTHER" id="PTHR38785">
    <property type="entry name" value="HOMOLOG OF VIRK"/>
    <property type="match status" value="1"/>
</dbReference>
<keyword evidence="2" id="KW-1185">Reference proteome</keyword>
<sequence>MFLNYLYFIQSLPKVAQSVYPEIKGVKKLRYNARFCIWSMLKPSVLRTMQVLFDQPKFQPIKEHHPRIFEKPLKPYVCLNWRPRQRAVKIHEHFQALYQMYGSNITYFYTGDGWRLIDILDCSLLLCSGPEREGSLALKLVDPIGRDLFTLAFNISTTPKREIYIGALQGPSEQVTDRGEVIKSLTRGMHGLRPKALMLEVLLILAKEWNIDTLYGITNKGHVYQALRYTGSKRSSISYQYGELWSEYGGKQVSKYIYDIPLNPIRKDPSILNKNKRRLYTKRYAWLDKVKEDVCCQLSGIQNIHTHYEC</sequence>
<evidence type="ECO:0008006" key="3">
    <source>
        <dbReference type="Google" id="ProtNLM"/>
    </source>
</evidence>
<dbReference type="OrthoDB" id="6835762at2"/>
<protein>
    <recommendedName>
        <fullName evidence="3">DUF535 domain-containing protein</fullName>
    </recommendedName>
</protein>
<name>A0A5P9CJ48_9VIBR</name>
<reference evidence="1 2" key="1">
    <citation type="submission" date="2019-10" db="EMBL/GenBank/DDBJ databases">
        <title>Complete genome sequence of Vibrio sp. strain THAF100, isolated from non-filtered water from the water column of tank 6 of a marine aquarium containing stony-coral fragments. Water maintained at 26 degree C.</title>
        <authorList>
            <person name="Ruckert C."/>
            <person name="Franco A."/>
            <person name="Kalinowski J."/>
            <person name="Glaeser S."/>
        </authorList>
    </citation>
    <scope>NUCLEOTIDE SEQUENCE [LARGE SCALE GENOMIC DNA]</scope>
    <source>
        <strain evidence="1 2">THAF100</strain>
    </source>
</reference>
<evidence type="ECO:0000313" key="2">
    <source>
        <dbReference type="Proteomes" id="UP000326936"/>
    </source>
</evidence>